<accession>A0A927W8A8</accession>
<sequence>MIKNVYTSEEVIDFVWELSQDNMHASYPRINSIEELKGELEKALNEKNRNIIAYYENDVLWGVCTYFWIPDEKYAQTLQFLIREDYCQVADEMIHYISKELSGYKLFIGVPFSNENANQYFKKKNIECIESSIVANLYNLKTHWNQRHDSVDKITKDNFEEYAIFHDKHAIPLGIYYNSTNLKNDMDYFQVLVFRKDEEIHGSIFTKGNKDLSDVVGLFIDNEYKNKGIESILINEMLMELYNEFGSVKEILYFVDEDNSDELNFVLNAGFDIKERYRCYKCIL</sequence>
<reference evidence="2" key="1">
    <citation type="submission" date="2019-04" db="EMBL/GenBank/DDBJ databases">
        <title>Evolution of Biomass-Degrading Anaerobic Consortia Revealed by Metagenomics.</title>
        <authorList>
            <person name="Peng X."/>
        </authorList>
    </citation>
    <scope>NUCLEOTIDE SEQUENCE</scope>
    <source>
        <strain evidence="2">SIG254</strain>
    </source>
</reference>
<dbReference type="InterPro" id="IPR000182">
    <property type="entry name" value="GNAT_dom"/>
</dbReference>
<dbReference type="EMBL" id="SVCM01000084">
    <property type="protein sequence ID" value="MBE6060046.1"/>
    <property type="molecule type" value="Genomic_DNA"/>
</dbReference>
<gene>
    <name evidence="2" type="ORF">E7215_07725</name>
</gene>
<comment type="caution">
    <text evidence="2">The sequence shown here is derived from an EMBL/GenBank/DDBJ whole genome shotgun (WGS) entry which is preliminary data.</text>
</comment>
<name>A0A927W8A8_9CLOT</name>
<feature type="domain" description="N-acetyltransferase" evidence="1">
    <location>
        <begin position="149"/>
        <end position="284"/>
    </location>
</feature>
<protein>
    <recommendedName>
        <fullName evidence="1">N-acetyltransferase domain-containing protein</fullName>
    </recommendedName>
</protein>
<evidence type="ECO:0000259" key="1">
    <source>
        <dbReference type="PROSITE" id="PS51186"/>
    </source>
</evidence>
<dbReference type="Gene3D" id="3.40.630.30">
    <property type="match status" value="1"/>
</dbReference>
<proteinExistence type="predicted"/>
<evidence type="ECO:0000313" key="3">
    <source>
        <dbReference type="Proteomes" id="UP000768462"/>
    </source>
</evidence>
<organism evidence="2 3">
    <name type="scientific">Clostridium sulfidigenes</name>
    <dbReference type="NCBI Taxonomy" id="318464"/>
    <lineage>
        <taxon>Bacteria</taxon>
        <taxon>Bacillati</taxon>
        <taxon>Bacillota</taxon>
        <taxon>Clostridia</taxon>
        <taxon>Eubacteriales</taxon>
        <taxon>Clostridiaceae</taxon>
        <taxon>Clostridium</taxon>
    </lineage>
</organism>
<dbReference type="SUPFAM" id="SSF55729">
    <property type="entry name" value="Acyl-CoA N-acyltransferases (Nat)"/>
    <property type="match status" value="1"/>
</dbReference>
<dbReference type="InterPro" id="IPR016181">
    <property type="entry name" value="Acyl_CoA_acyltransferase"/>
</dbReference>
<dbReference type="PROSITE" id="PS51186">
    <property type="entry name" value="GNAT"/>
    <property type="match status" value="1"/>
</dbReference>
<dbReference type="AlphaFoldDB" id="A0A927W8A8"/>
<dbReference type="Proteomes" id="UP000768462">
    <property type="component" value="Unassembled WGS sequence"/>
</dbReference>
<evidence type="ECO:0000313" key="2">
    <source>
        <dbReference type="EMBL" id="MBE6060046.1"/>
    </source>
</evidence>
<dbReference type="GO" id="GO:0016747">
    <property type="term" value="F:acyltransferase activity, transferring groups other than amino-acyl groups"/>
    <property type="evidence" value="ECO:0007669"/>
    <property type="project" value="InterPro"/>
</dbReference>